<dbReference type="InterPro" id="IPR003779">
    <property type="entry name" value="CMD-like"/>
</dbReference>
<dbReference type="RefSeq" id="WP_120690224.1">
    <property type="nucleotide sequence ID" value="NZ_RAZT01000012.1"/>
</dbReference>
<evidence type="ECO:0000259" key="1">
    <source>
        <dbReference type="Pfam" id="PF02627"/>
    </source>
</evidence>
<dbReference type="InterPro" id="IPR029032">
    <property type="entry name" value="AhpD-like"/>
</dbReference>
<organism evidence="2 3">
    <name type="scientific">Micromonospora musae</name>
    <dbReference type="NCBI Taxonomy" id="1894970"/>
    <lineage>
        <taxon>Bacteria</taxon>
        <taxon>Bacillati</taxon>
        <taxon>Actinomycetota</taxon>
        <taxon>Actinomycetes</taxon>
        <taxon>Micromonosporales</taxon>
        <taxon>Micromonosporaceae</taxon>
        <taxon>Micromonospora</taxon>
    </lineage>
</organism>
<dbReference type="AlphaFoldDB" id="A0A3A9Y5U8"/>
<name>A0A3A9Y5U8_9ACTN</name>
<sequence length="184" mass="20833">MPRLSDPDPKNIPDEVREFLSALPPDPLVKMLSHSTGTVKPFIQFARTLFSQLELSDRSRELVILTVAEQTDCEFEAAQHQPMAAAAGVPEQVREIIAAREVESAELSPYDRALIRFTAEVVRHPRIPDDLFDEVRQFLNEREIVEVLQVIGYYWAFGRVCTVLDVELTKVYSDDTVLADDSDS</sequence>
<dbReference type="Proteomes" id="UP000275865">
    <property type="component" value="Unassembled WGS sequence"/>
</dbReference>
<reference evidence="2 3" key="1">
    <citation type="submission" date="2018-09" db="EMBL/GenBank/DDBJ databases">
        <title>Micromonospora sp. nov. MS1-9, isolated from a root of Musa sp.</title>
        <authorList>
            <person name="Kuncharoen N."/>
            <person name="Kudo T."/>
            <person name="Ohkuma M."/>
            <person name="Yuki M."/>
            <person name="Tanasupawat S."/>
        </authorList>
    </citation>
    <scope>NUCLEOTIDE SEQUENCE [LARGE SCALE GENOMIC DNA]</scope>
    <source>
        <strain evidence="2 3">MS1-9</strain>
    </source>
</reference>
<evidence type="ECO:0000313" key="2">
    <source>
        <dbReference type="EMBL" id="RKN29184.1"/>
    </source>
</evidence>
<dbReference type="PANTHER" id="PTHR34846">
    <property type="entry name" value="4-CARBOXYMUCONOLACTONE DECARBOXYLASE FAMILY PROTEIN (AFU_ORTHOLOGUE AFUA_6G11590)"/>
    <property type="match status" value="1"/>
</dbReference>
<gene>
    <name evidence="2" type="ORF">D7044_23570</name>
</gene>
<proteinExistence type="predicted"/>
<feature type="domain" description="Carboxymuconolactone decarboxylase-like" evidence="1">
    <location>
        <begin position="42"/>
        <end position="101"/>
    </location>
</feature>
<dbReference type="SUPFAM" id="SSF69118">
    <property type="entry name" value="AhpD-like"/>
    <property type="match status" value="1"/>
</dbReference>
<protein>
    <submittedName>
        <fullName evidence="2">Carboxymuconolactone decarboxylase family protein</fullName>
    </submittedName>
</protein>
<evidence type="ECO:0000313" key="3">
    <source>
        <dbReference type="Proteomes" id="UP000275865"/>
    </source>
</evidence>
<dbReference type="Gene3D" id="1.20.1290.10">
    <property type="entry name" value="AhpD-like"/>
    <property type="match status" value="1"/>
</dbReference>
<dbReference type="Pfam" id="PF02627">
    <property type="entry name" value="CMD"/>
    <property type="match status" value="1"/>
</dbReference>
<comment type="caution">
    <text evidence="2">The sequence shown here is derived from an EMBL/GenBank/DDBJ whole genome shotgun (WGS) entry which is preliminary data.</text>
</comment>
<dbReference type="GO" id="GO:0051920">
    <property type="term" value="F:peroxiredoxin activity"/>
    <property type="evidence" value="ECO:0007669"/>
    <property type="project" value="InterPro"/>
</dbReference>
<dbReference type="PANTHER" id="PTHR34846:SF11">
    <property type="entry name" value="4-CARBOXYMUCONOLACTONE DECARBOXYLASE FAMILY PROTEIN (AFU_ORTHOLOGUE AFUA_6G11590)"/>
    <property type="match status" value="1"/>
</dbReference>
<dbReference type="EMBL" id="RAZT01000012">
    <property type="protein sequence ID" value="RKN29184.1"/>
    <property type="molecule type" value="Genomic_DNA"/>
</dbReference>
<accession>A0A3A9Y5U8</accession>